<keyword evidence="5" id="KW-0732">Signal</keyword>
<keyword evidence="7 11" id="KW-1133">Transmembrane helix</keyword>
<evidence type="ECO:0000256" key="1">
    <source>
        <dbReference type="ARBA" id="ARBA00004479"/>
    </source>
</evidence>
<evidence type="ECO:0000259" key="12">
    <source>
        <dbReference type="PROSITE" id="PS50104"/>
    </source>
</evidence>
<keyword evidence="4 11" id="KW-0812">Transmembrane</keyword>
<evidence type="ECO:0000256" key="11">
    <source>
        <dbReference type="SAM" id="Phobius"/>
    </source>
</evidence>
<evidence type="ECO:0000256" key="8">
    <source>
        <dbReference type="ARBA" id="ARBA00023136"/>
    </source>
</evidence>
<dbReference type="GO" id="GO:0005886">
    <property type="term" value="C:plasma membrane"/>
    <property type="evidence" value="ECO:0007669"/>
    <property type="project" value="TreeGrafter"/>
</dbReference>
<name>A0A8S3SZS4_MYTED</name>
<evidence type="ECO:0000256" key="7">
    <source>
        <dbReference type="ARBA" id="ARBA00022989"/>
    </source>
</evidence>
<protein>
    <recommendedName>
        <fullName evidence="12">TIR domain-containing protein</fullName>
    </recommendedName>
</protein>
<dbReference type="SUPFAM" id="SSF52200">
    <property type="entry name" value="Toll/Interleukin receptor TIR domain"/>
    <property type="match status" value="1"/>
</dbReference>
<evidence type="ECO:0000256" key="6">
    <source>
        <dbReference type="ARBA" id="ARBA00022737"/>
    </source>
</evidence>
<dbReference type="Pfam" id="PF01582">
    <property type="entry name" value="TIR"/>
    <property type="match status" value="1"/>
</dbReference>
<dbReference type="Pfam" id="PF13855">
    <property type="entry name" value="LRR_8"/>
    <property type="match status" value="1"/>
</dbReference>
<proteinExistence type="inferred from homology"/>
<organism evidence="13 14">
    <name type="scientific">Mytilus edulis</name>
    <name type="common">Blue mussel</name>
    <dbReference type="NCBI Taxonomy" id="6550"/>
    <lineage>
        <taxon>Eukaryota</taxon>
        <taxon>Metazoa</taxon>
        <taxon>Spiralia</taxon>
        <taxon>Lophotrochozoa</taxon>
        <taxon>Mollusca</taxon>
        <taxon>Bivalvia</taxon>
        <taxon>Autobranchia</taxon>
        <taxon>Pteriomorphia</taxon>
        <taxon>Mytilida</taxon>
        <taxon>Mytiloidea</taxon>
        <taxon>Mytilidae</taxon>
        <taxon>Mytilinae</taxon>
        <taxon>Mytilus</taxon>
    </lineage>
</organism>
<dbReference type="OrthoDB" id="6160824at2759"/>
<evidence type="ECO:0000256" key="5">
    <source>
        <dbReference type="ARBA" id="ARBA00022729"/>
    </source>
</evidence>
<gene>
    <name evidence="13" type="ORF">MEDL_40017</name>
</gene>
<dbReference type="InterPro" id="IPR000483">
    <property type="entry name" value="Cys-rich_flank_reg_C"/>
</dbReference>
<keyword evidence="14" id="KW-1185">Reference proteome</keyword>
<dbReference type="PROSITE" id="PS50104">
    <property type="entry name" value="TIR"/>
    <property type="match status" value="1"/>
</dbReference>
<dbReference type="InterPro" id="IPR003591">
    <property type="entry name" value="Leu-rich_rpt_typical-subtyp"/>
</dbReference>
<dbReference type="PANTHER" id="PTHR24365:SF530">
    <property type="entry name" value="MSTPROX-RELATED"/>
    <property type="match status" value="1"/>
</dbReference>
<evidence type="ECO:0000256" key="3">
    <source>
        <dbReference type="ARBA" id="ARBA00022614"/>
    </source>
</evidence>
<dbReference type="SUPFAM" id="SSF69360">
    <property type="entry name" value="Cell wall binding repeat"/>
    <property type="match status" value="1"/>
</dbReference>
<dbReference type="AlphaFoldDB" id="A0A8S3SZS4"/>
<dbReference type="PANTHER" id="PTHR24365">
    <property type="entry name" value="TOLL-LIKE RECEPTOR"/>
    <property type="match status" value="1"/>
</dbReference>
<evidence type="ECO:0000256" key="4">
    <source>
        <dbReference type="ARBA" id="ARBA00022692"/>
    </source>
</evidence>
<keyword evidence="6" id="KW-0677">Repeat</keyword>
<evidence type="ECO:0000256" key="9">
    <source>
        <dbReference type="ARBA" id="ARBA00023170"/>
    </source>
</evidence>
<comment type="similarity">
    <text evidence="2">Belongs to the Toll-like receptor family.</text>
</comment>
<dbReference type="GO" id="GO:0038023">
    <property type="term" value="F:signaling receptor activity"/>
    <property type="evidence" value="ECO:0007669"/>
    <property type="project" value="TreeGrafter"/>
</dbReference>
<reference evidence="13" key="1">
    <citation type="submission" date="2021-03" db="EMBL/GenBank/DDBJ databases">
        <authorList>
            <person name="Bekaert M."/>
        </authorList>
    </citation>
    <scope>NUCLEOTIDE SEQUENCE</scope>
</reference>
<dbReference type="InterPro" id="IPR001611">
    <property type="entry name" value="Leu-rich_rpt"/>
</dbReference>
<keyword evidence="8 11" id="KW-0472">Membrane</keyword>
<keyword evidence="3" id="KW-0433">Leucine-rich repeat</keyword>
<dbReference type="Proteomes" id="UP000683360">
    <property type="component" value="Unassembled WGS sequence"/>
</dbReference>
<keyword evidence="9" id="KW-0675">Receptor</keyword>
<dbReference type="InterPro" id="IPR035897">
    <property type="entry name" value="Toll_tir_struct_dom_sf"/>
</dbReference>
<keyword evidence="10" id="KW-0325">Glycoprotein</keyword>
<dbReference type="SMART" id="SM00082">
    <property type="entry name" value="LRRCT"/>
    <property type="match status" value="1"/>
</dbReference>
<dbReference type="GO" id="GO:0007165">
    <property type="term" value="P:signal transduction"/>
    <property type="evidence" value="ECO:0007669"/>
    <property type="project" value="InterPro"/>
</dbReference>
<evidence type="ECO:0000256" key="2">
    <source>
        <dbReference type="ARBA" id="ARBA00009634"/>
    </source>
</evidence>
<feature type="transmembrane region" description="Helical" evidence="11">
    <location>
        <begin position="847"/>
        <end position="869"/>
    </location>
</feature>
<feature type="domain" description="TIR" evidence="12">
    <location>
        <begin position="901"/>
        <end position="1043"/>
    </location>
</feature>
<dbReference type="Gene3D" id="3.80.10.10">
    <property type="entry name" value="Ribonuclease Inhibitor"/>
    <property type="match status" value="2"/>
</dbReference>
<comment type="subcellular location">
    <subcellularLocation>
        <location evidence="1">Membrane</location>
        <topology evidence="1">Single-pass type I membrane protein</topology>
    </subcellularLocation>
</comment>
<sequence>MLLKPLGMSYLKPWAATGHVVIDAAGCVVIDVTGRVIIDASGRVIIDTSSRVIIDTTGRVVIDATGRVIIDATGRVVIDATGRGIIVDASWLVIDATGRVVIDATGRVVIEATGRVVIDATGRVVIDATGRVIFDASWHVIVDATGRVFIDTTGRVFIDATGLVIIDASWRVIDATGRVNDATERGIIASSWHVIDATGRVIIDASWLVIDATGHVVIDATGRVIIDATGRVVIDATGRVVIDATGRVVIEATGQVDIEATGQDAVEATGHVVIQAMARNATGQIDIEATGQVVIDATWQVGIEATGQVVCKTTWQVVVEDTWLVISAATGLVVIDADGQVVVDAAGRVVIEDTRQVVIKTTRLIVAVEDNGLVVIEDSLVVFVEDTGLGVEDIGLVDAEDTGLGVGDIGFVDVEDTGLVDVEDTGLGVEDIGLIDVEDTGLGVKDIGTVCGRRYYETMSNLFKWIFLLKIVIIASENMDTVQCKYPCSCNFKTKSATCNARHLRYIPRLPSDIKTTLNLAWNSIKNVTLENAISVRVLNLNSNFVRDIPVWCGPRNKTMVPNLQKLYLSDNSIAEMDSFSFRCLGNLKILNLDANNFRTLQSNTFSELQSLNTLYISENTRLKTIEDYAFNVSSLQFLYFTRNHYQFNKGIHYNYNPKNLFMKCPDLEQLDMSYNNLPTRNQYNYFRDIFRPLLKLKILRLESTSMRSLPYYAFPTMKYLQILDLQKNLLQGWNRSNRVFGTNSSLKILNLRSNLIRVVNKTTFPPSLLFSLDKLDLGENYFSCSCDQMWFRDWIRTNFESKISYSKLMLVGYPEYYKCKLPGDMRGVPLQDYNPTDDNCQQANPLIITISLLTGAGILSFLVIFIMYRCQTNIRNYLYLCRFYKNKKSGYIQLDNCEDYEYHAFIVYCDADRNWVHNVCVKKLENEEGMKICIHHRDFDIGEPVTGNIEKYMGKCRKVIVVMSNNFAESEWCQWEVDLVHERRRRQGKGVSLLIMLRSIDSKHMTNRLRALLDSTPHLTYCSGVGEKLFWTAFIKGLRKPIGHPPFAVV</sequence>
<dbReference type="InterPro" id="IPR000157">
    <property type="entry name" value="TIR_dom"/>
</dbReference>
<dbReference type="SMART" id="SM00255">
    <property type="entry name" value="TIR"/>
    <property type="match status" value="1"/>
</dbReference>
<comment type="caution">
    <text evidence="13">The sequence shown here is derived from an EMBL/GenBank/DDBJ whole genome shotgun (WGS) entry which is preliminary data.</text>
</comment>
<accession>A0A8S3SZS4</accession>
<dbReference type="PROSITE" id="PS51450">
    <property type="entry name" value="LRR"/>
    <property type="match status" value="1"/>
</dbReference>
<evidence type="ECO:0000313" key="13">
    <source>
        <dbReference type="EMBL" id="CAG2227016.1"/>
    </source>
</evidence>
<dbReference type="Gene3D" id="3.40.50.10140">
    <property type="entry name" value="Toll/interleukin-1 receptor homology (TIR) domain"/>
    <property type="match status" value="1"/>
</dbReference>
<dbReference type="SMART" id="SM00369">
    <property type="entry name" value="LRR_TYP"/>
    <property type="match status" value="5"/>
</dbReference>
<evidence type="ECO:0000313" key="14">
    <source>
        <dbReference type="Proteomes" id="UP000683360"/>
    </source>
</evidence>
<dbReference type="EMBL" id="CAJPWZ010001948">
    <property type="protein sequence ID" value="CAG2227016.1"/>
    <property type="molecule type" value="Genomic_DNA"/>
</dbReference>
<evidence type="ECO:0000256" key="10">
    <source>
        <dbReference type="ARBA" id="ARBA00023180"/>
    </source>
</evidence>
<dbReference type="SUPFAM" id="SSF52058">
    <property type="entry name" value="L domain-like"/>
    <property type="match status" value="1"/>
</dbReference>
<dbReference type="InterPro" id="IPR032675">
    <property type="entry name" value="LRR_dom_sf"/>
</dbReference>